<name>A0ABW1CG04_9ACTN</name>
<evidence type="ECO:0000313" key="3">
    <source>
        <dbReference type="Proteomes" id="UP001596058"/>
    </source>
</evidence>
<keyword evidence="1" id="KW-1133">Transmembrane helix</keyword>
<proteinExistence type="predicted"/>
<protein>
    <submittedName>
        <fullName evidence="2">Uncharacterized protein</fullName>
    </submittedName>
</protein>
<keyword evidence="3" id="KW-1185">Reference proteome</keyword>
<evidence type="ECO:0000313" key="2">
    <source>
        <dbReference type="EMBL" id="MFC5823593.1"/>
    </source>
</evidence>
<dbReference type="RefSeq" id="WP_379513127.1">
    <property type="nucleotide sequence ID" value="NZ_JBHSPA010000010.1"/>
</dbReference>
<gene>
    <name evidence="2" type="ORF">ACFPZ3_07005</name>
</gene>
<reference evidence="3" key="1">
    <citation type="journal article" date="2019" name="Int. J. Syst. Evol. Microbiol.">
        <title>The Global Catalogue of Microorganisms (GCM) 10K type strain sequencing project: providing services to taxonomists for standard genome sequencing and annotation.</title>
        <authorList>
            <consortium name="The Broad Institute Genomics Platform"/>
            <consortium name="The Broad Institute Genome Sequencing Center for Infectious Disease"/>
            <person name="Wu L."/>
            <person name="Ma J."/>
        </authorList>
    </citation>
    <scope>NUCLEOTIDE SEQUENCE [LARGE SCALE GENOMIC DNA]</scope>
    <source>
        <strain evidence="3">CCUG 53903</strain>
    </source>
</reference>
<feature type="transmembrane region" description="Helical" evidence="1">
    <location>
        <begin position="46"/>
        <end position="65"/>
    </location>
</feature>
<keyword evidence="1" id="KW-0472">Membrane</keyword>
<dbReference type="EMBL" id="JBHSPA010000010">
    <property type="protein sequence ID" value="MFC5823593.1"/>
    <property type="molecule type" value="Genomic_DNA"/>
</dbReference>
<keyword evidence="1" id="KW-0812">Transmembrane</keyword>
<accession>A0ABW1CG04</accession>
<organism evidence="2 3">
    <name type="scientific">Nonomuraea insulae</name>
    <dbReference type="NCBI Taxonomy" id="1616787"/>
    <lineage>
        <taxon>Bacteria</taxon>
        <taxon>Bacillati</taxon>
        <taxon>Actinomycetota</taxon>
        <taxon>Actinomycetes</taxon>
        <taxon>Streptosporangiales</taxon>
        <taxon>Streptosporangiaceae</taxon>
        <taxon>Nonomuraea</taxon>
    </lineage>
</organism>
<evidence type="ECO:0000256" key="1">
    <source>
        <dbReference type="SAM" id="Phobius"/>
    </source>
</evidence>
<sequence>MGFIRGFGRFWYDLIIGDDWKIAVAVVTVLAVGTVALLAFAVPAPVLTPVLGVGLMAAFAVALGIDVRGR</sequence>
<feature type="transmembrane region" description="Helical" evidence="1">
    <location>
        <begin position="20"/>
        <end position="40"/>
    </location>
</feature>
<comment type="caution">
    <text evidence="2">The sequence shown here is derived from an EMBL/GenBank/DDBJ whole genome shotgun (WGS) entry which is preliminary data.</text>
</comment>
<dbReference type="Proteomes" id="UP001596058">
    <property type="component" value="Unassembled WGS sequence"/>
</dbReference>